<gene>
    <name evidence="2" type="ORF">HNY73_015477</name>
</gene>
<organism evidence="2 3">
    <name type="scientific">Argiope bruennichi</name>
    <name type="common">Wasp spider</name>
    <name type="synonym">Aranea bruennichi</name>
    <dbReference type="NCBI Taxonomy" id="94029"/>
    <lineage>
        <taxon>Eukaryota</taxon>
        <taxon>Metazoa</taxon>
        <taxon>Ecdysozoa</taxon>
        <taxon>Arthropoda</taxon>
        <taxon>Chelicerata</taxon>
        <taxon>Arachnida</taxon>
        <taxon>Araneae</taxon>
        <taxon>Araneomorphae</taxon>
        <taxon>Entelegynae</taxon>
        <taxon>Araneoidea</taxon>
        <taxon>Araneidae</taxon>
        <taxon>Argiope</taxon>
    </lineage>
</organism>
<feature type="region of interest" description="Disordered" evidence="1">
    <location>
        <begin position="226"/>
        <end position="264"/>
    </location>
</feature>
<evidence type="ECO:0000313" key="3">
    <source>
        <dbReference type="Proteomes" id="UP000807504"/>
    </source>
</evidence>
<evidence type="ECO:0000313" key="2">
    <source>
        <dbReference type="EMBL" id="KAF8778785.1"/>
    </source>
</evidence>
<protein>
    <submittedName>
        <fullName evidence="2">Uncharacterized protein</fullName>
    </submittedName>
</protein>
<dbReference type="EMBL" id="JABXBU010002072">
    <property type="protein sequence ID" value="KAF8778785.1"/>
    <property type="molecule type" value="Genomic_DNA"/>
</dbReference>
<keyword evidence="3" id="KW-1185">Reference proteome</keyword>
<proteinExistence type="predicted"/>
<name>A0A8T0EWX4_ARGBR</name>
<dbReference type="Proteomes" id="UP000807504">
    <property type="component" value="Unassembled WGS sequence"/>
</dbReference>
<dbReference type="AlphaFoldDB" id="A0A8T0EWX4"/>
<feature type="compositionally biased region" description="Basic and acidic residues" evidence="1">
    <location>
        <begin position="15"/>
        <end position="32"/>
    </location>
</feature>
<feature type="region of interest" description="Disordered" evidence="1">
    <location>
        <begin position="1"/>
        <end position="45"/>
    </location>
</feature>
<reference evidence="2" key="1">
    <citation type="journal article" date="2020" name="bioRxiv">
        <title>Chromosome-level reference genome of the European wasp spider Argiope bruennichi: a resource for studies on range expansion and evolutionary adaptation.</title>
        <authorList>
            <person name="Sheffer M.M."/>
            <person name="Hoppe A."/>
            <person name="Krehenwinkel H."/>
            <person name="Uhl G."/>
            <person name="Kuss A.W."/>
            <person name="Jensen L."/>
            <person name="Jensen C."/>
            <person name="Gillespie R.G."/>
            <person name="Hoff K.J."/>
            <person name="Prost S."/>
        </authorList>
    </citation>
    <scope>NUCLEOTIDE SEQUENCE</scope>
</reference>
<reference evidence="2" key="2">
    <citation type="submission" date="2020-06" db="EMBL/GenBank/DDBJ databases">
        <authorList>
            <person name="Sheffer M."/>
        </authorList>
    </citation>
    <scope>NUCLEOTIDE SEQUENCE</scope>
</reference>
<sequence length="264" mass="28685">MYSQTPRLGIGPRFSRVDRLGSDTQLPKDIDMPKPGSNSQKDAAPIVSSRVTQAMDLSVLISFSNSADPHSANKQPDLTRDVQCSFTSKISGSIEHVASLVIDTQAPGTGENYRVPRSPGKPQTGDDLLSGGERGPFKFAGQCTCHSSALPHLSWETKLEMPSVCLREAMLYQSDRTERGCVAGVRIRSQSLDLTGTRFRLEHNFLLQADDLIEKFREVVFSGAALTSPNPRPVAEAPEGRILGPPPPPSSASSWSTTESKKHR</sequence>
<feature type="region of interest" description="Disordered" evidence="1">
    <location>
        <begin position="105"/>
        <end position="127"/>
    </location>
</feature>
<evidence type="ECO:0000256" key="1">
    <source>
        <dbReference type="SAM" id="MobiDB-lite"/>
    </source>
</evidence>
<comment type="caution">
    <text evidence="2">The sequence shown here is derived from an EMBL/GenBank/DDBJ whole genome shotgun (WGS) entry which is preliminary data.</text>
</comment>
<accession>A0A8T0EWX4</accession>